<dbReference type="Gene3D" id="2.60.40.10">
    <property type="entry name" value="Immunoglobulins"/>
    <property type="match status" value="1"/>
</dbReference>
<dbReference type="AlphaFoldDB" id="A0AAV6IWC0"/>
<dbReference type="SUPFAM" id="SSF81296">
    <property type="entry name" value="E set domains"/>
    <property type="match status" value="1"/>
</dbReference>
<accession>A0AAV6IWC0</accession>
<feature type="domain" description="Pullulanase N2" evidence="1">
    <location>
        <begin position="91"/>
        <end position="203"/>
    </location>
</feature>
<dbReference type="Proteomes" id="UP000823749">
    <property type="component" value="Chromosome 9"/>
</dbReference>
<dbReference type="Gene3D" id="2.60.40.1130">
    <property type="entry name" value="Rab geranylgeranyltransferase alpha-subunit, insert domain"/>
    <property type="match status" value="1"/>
</dbReference>
<dbReference type="EMBL" id="JACTNZ010000009">
    <property type="protein sequence ID" value="KAG5533136.1"/>
    <property type="molecule type" value="Genomic_DNA"/>
</dbReference>
<dbReference type="Pfam" id="PF17967">
    <property type="entry name" value="Pullulanase_N2"/>
    <property type="match status" value="1"/>
</dbReference>
<keyword evidence="3" id="KW-1185">Reference proteome</keyword>
<dbReference type="InterPro" id="IPR040671">
    <property type="entry name" value="Pullulanase_N2"/>
</dbReference>
<gene>
    <name evidence="2" type="ORF">RHGRI_027377</name>
</gene>
<sequence length="249" mass="27613">MMSRLLLSSTPLSAIATPFESTRLLFPTHLRNRGNKKTSSLTREERLGFNPAFRLRTFHRRSPHCCLSTPVVGPTSSSSSSSEMQDSLLYSRAYWVSRSQIAWNVDAENGSCYLYASETACLSVTNDGIQGYDVRIKLEVDNTGLSENVIEKFPHIRDYRPFKVPSTLDVKSLLKSQLAVAIYGSDGKWSTATGLQLPGVLDEIFSYNGPLGAVFSEEAVSLYLWAPTAQVCLFLYVCPPTSCLYCLPL</sequence>
<comment type="caution">
    <text evidence="2">The sequence shown here is derived from an EMBL/GenBank/DDBJ whole genome shotgun (WGS) entry which is preliminary data.</text>
</comment>
<proteinExistence type="predicted"/>
<dbReference type="InterPro" id="IPR013783">
    <property type="entry name" value="Ig-like_fold"/>
</dbReference>
<organism evidence="2 3">
    <name type="scientific">Rhododendron griersonianum</name>
    <dbReference type="NCBI Taxonomy" id="479676"/>
    <lineage>
        <taxon>Eukaryota</taxon>
        <taxon>Viridiplantae</taxon>
        <taxon>Streptophyta</taxon>
        <taxon>Embryophyta</taxon>
        <taxon>Tracheophyta</taxon>
        <taxon>Spermatophyta</taxon>
        <taxon>Magnoliopsida</taxon>
        <taxon>eudicotyledons</taxon>
        <taxon>Gunneridae</taxon>
        <taxon>Pentapetalae</taxon>
        <taxon>asterids</taxon>
        <taxon>Ericales</taxon>
        <taxon>Ericaceae</taxon>
        <taxon>Ericoideae</taxon>
        <taxon>Rhodoreae</taxon>
        <taxon>Rhododendron</taxon>
    </lineage>
</organism>
<name>A0AAV6IWC0_9ERIC</name>
<evidence type="ECO:0000259" key="1">
    <source>
        <dbReference type="Pfam" id="PF17967"/>
    </source>
</evidence>
<protein>
    <recommendedName>
        <fullName evidence="1">Pullulanase N2 domain-containing protein</fullName>
    </recommendedName>
</protein>
<evidence type="ECO:0000313" key="3">
    <source>
        <dbReference type="Proteomes" id="UP000823749"/>
    </source>
</evidence>
<reference evidence="2" key="1">
    <citation type="submission" date="2020-08" db="EMBL/GenBank/DDBJ databases">
        <title>Plant Genome Project.</title>
        <authorList>
            <person name="Zhang R.-G."/>
        </authorList>
    </citation>
    <scope>NUCLEOTIDE SEQUENCE</scope>
    <source>
        <strain evidence="2">WSP0</strain>
        <tissue evidence="2">Leaf</tissue>
    </source>
</reference>
<dbReference type="InterPro" id="IPR014756">
    <property type="entry name" value="Ig_E-set"/>
</dbReference>
<evidence type="ECO:0000313" key="2">
    <source>
        <dbReference type="EMBL" id="KAG5533136.1"/>
    </source>
</evidence>